<name>A0ABW7DNP1_9FIRM</name>
<evidence type="ECO:0000259" key="2">
    <source>
        <dbReference type="Pfam" id="PF00155"/>
    </source>
</evidence>
<gene>
    <name evidence="3" type="ORF">ACGTZG_05740</name>
</gene>
<accession>A0ABW7DNP1</accession>
<dbReference type="PANTHER" id="PTHR42691:SF1">
    <property type="entry name" value="ASPARTATE AMINOTRANSFERASE YHDR-RELATED"/>
    <property type="match status" value="1"/>
</dbReference>
<dbReference type="Proteomes" id="UP001605989">
    <property type="component" value="Unassembled WGS sequence"/>
</dbReference>
<feature type="domain" description="Aminotransferase class I/classII large" evidence="2">
    <location>
        <begin position="34"/>
        <end position="382"/>
    </location>
</feature>
<comment type="cofactor">
    <cofactor evidence="1">
        <name>pyridoxal 5'-phosphate</name>
        <dbReference type="ChEBI" id="CHEBI:597326"/>
    </cofactor>
</comment>
<keyword evidence="1 3" id="KW-0032">Aminotransferase</keyword>
<keyword evidence="4" id="KW-1185">Reference proteome</keyword>
<dbReference type="Pfam" id="PF00155">
    <property type="entry name" value="Aminotran_1_2"/>
    <property type="match status" value="1"/>
</dbReference>
<keyword evidence="1 3" id="KW-0808">Transferase</keyword>
<sequence length="395" mass="43948">MVATKMYELGAKANLIRTLYMFGLQQAETVGEENVFDYSIGNPSVPPPQAVSDAIVELATKYSPMEINSYTPAMGLSEVRQGLADYMNKTYGAELKADNFYLTCGASASLSIIMKALIEQDGDEVIIIAPYYPEYKTFVTVPGGKVVIVPPDTKHFQLDIEKLEAAITPRTKAVLINSPNNPSGMVYSAETLTKLGDLLREKSQELGHPIYLISDEPYREIVYDNIPILYVPKFYKDSIILYSYSKSLSLPGNRAGYILVPGGVEDGKDVYTAVIGAGRALGFVNMPNLYQHVILKCMGMTSDFSVYDQNRKTLYNNLSEMGFDCVYPSGAFYLFMKAPDGDDMQLMENGKKINLLLVPGTGFDCPGYVRISYCKQPEMVERSLPVFQKLRDMYK</sequence>
<comment type="caution">
    <text evidence="3">The sequence shown here is derived from an EMBL/GenBank/DDBJ whole genome shotgun (WGS) entry which is preliminary data.</text>
</comment>
<dbReference type="CDD" id="cd00609">
    <property type="entry name" value="AAT_like"/>
    <property type="match status" value="1"/>
</dbReference>
<protein>
    <recommendedName>
        <fullName evidence="1">Aminotransferase</fullName>
        <ecNumber evidence="1">2.6.1.-</ecNumber>
    </recommendedName>
</protein>
<dbReference type="Gene3D" id="3.40.640.10">
    <property type="entry name" value="Type I PLP-dependent aspartate aminotransferase-like (Major domain)"/>
    <property type="match status" value="1"/>
</dbReference>
<dbReference type="EC" id="2.6.1.-" evidence="1"/>
<dbReference type="InterPro" id="IPR004839">
    <property type="entry name" value="Aminotransferase_I/II_large"/>
</dbReference>
<dbReference type="InterPro" id="IPR015421">
    <property type="entry name" value="PyrdxlP-dep_Trfase_major"/>
</dbReference>
<proteinExistence type="inferred from homology"/>
<comment type="similarity">
    <text evidence="1">Belongs to the class-I pyridoxal-phosphate-dependent aminotransferase family.</text>
</comment>
<dbReference type="NCBIfam" id="NF005305">
    <property type="entry name" value="PRK06836.1"/>
    <property type="match status" value="1"/>
</dbReference>
<evidence type="ECO:0000313" key="3">
    <source>
        <dbReference type="EMBL" id="MFG6272688.1"/>
    </source>
</evidence>
<organism evidence="3 4">
    <name type="scientific">Megasphaera hexanoica</name>
    <dbReference type="NCBI Taxonomy" id="1675036"/>
    <lineage>
        <taxon>Bacteria</taxon>
        <taxon>Bacillati</taxon>
        <taxon>Bacillota</taxon>
        <taxon>Negativicutes</taxon>
        <taxon>Veillonellales</taxon>
        <taxon>Veillonellaceae</taxon>
        <taxon>Megasphaera</taxon>
    </lineage>
</organism>
<dbReference type="InterPro" id="IPR015424">
    <property type="entry name" value="PyrdxlP-dep_Trfase"/>
</dbReference>
<dbReference type="SUPFAM" id="SSF53383">
    <property type="entry name" value="PLP-dependent transferases"/>
    <property type="match status" value="1"/>
</dbReference>
<dbReference type="PANTHER" id="PTHR42691">
    <property type="entry name" value="ASPARTATE AMINOTRANSFERASE YHDR-RELATED"/>
    <property type="match status" value="1"/>
</dbReference>
<dbReference type="RefSeq" id="WP_113855311.1">
    <property type="nucleotide sequence ID" value="NZ_CP011940.1"/>
</dbReference>
<dbReference type="InterPro" id="IPR015422">
    <property type="entry name" value="PyrdxlP-dep_Trfase_small"/>
</dbReference>
<dbReference type="EMBL" id="JBIEKR010000004">
    <property type="protein sequence ID" value="MFG6272688.1"/>
    <property type="molecule type" value="Genomic_DNA"/>
</dbReference>
<dbReference type="GO" id="GO:0008483">
    <property type="term" value="F:transaminase activity"/>
    <property type="evidence" value="ECO:0007669"/>
    <property type="project" value="UniProtKB-KW"/>
</dbReference>
<dbReference type="PROSITE" id="PS00105">
    <property type="entry name" value="AA_TRANSFER_CLASS_1"/>
    <property type="match status" value="1"/>
</dbReference>
<evidence type="ECO:0000256" key="1">
    <source>
        <dbReference type="RuleBase" id="RU000481"/>
    </source>
</evidence>
<reference evidence="3 4" key="1">
    <citation type="submission" date="2024-10" db="EMBL/GenBank/DDBJ databases">
        <authorList>
            <person name="Sang B.-I."/>
            <person name="Prabhaharan D."/>
        </authorList>
    </citation>
    <scope>NUCLEOTIDE SEQUENCE [LARGE SCALE GENOMIC DNA]</scope>
    <source>
        <strain evidence="3 4">MH</strain>
    </source>
</reference>
<evidence type="ECO:0000313" key="4">
    <source>
        <dbReference type="Proteomes" id="UP001605989"/>
    </source>
</evidence>
<dbReference type="Gene3D" id="3.90.1150.10">
    <property type="entry name" value="Aspartate Aminotransferase, domain 1"/>
    <property type="match status" value="1"/>
</dbReference>
<dbReference type="InterPro" id="IPR004838">
    <property type="entry name" value="NHTrfase_class1_PyrdxlP-BS"/>
</dbReference>